<dbReference type="Pfam" id="PF02321">
    <property type="entry name" value="OEP"/>
    <property type="match status" value="2"/>
</dbReference>
<dbReference type="SUPFAM" id="SSF56954">
    <property type="entry name" value="Outer membrane efflux proteins (OEP)"/>
    <property type="match status" value="1"/>
</dbReference>
<accession>A0A7T0FZ46</accession>
<dbReference type="InterPro" id="IPR010131">
    <property type="entry name" value="MdtP/NodT-like"/>
</dbReference>
<dbReference type="KEGG" id="nli:G3M70_04435"/>
<dbReference type="AlphaFoldDB" id="A0A7T0FZ46"/>
<sequence>MKRIRVLVVMVFLTISQTLQPAFATEKISSVPSPEMRGVLTLDRVIVEVLLKNPSLQAFSLEVRAREARMLQAGMWPNPQLQIQAEDITGTGQFDSFRNTQTTVQLSQRIRLGGKIAKTERVAELSKDLAQWDYEITRMNILTRTGQAFIDVLKSQEQMKLAENLVLLADTNLKVVTLRAESGKVSPVQVVKAKVARSKTQLEINKARNKIEAARRRLSITWAESSPGFEGVLGDFFRVDTLPSYESLLTRLGKNPNLERWAAEISHRQAKIELEESKAIPDLQLQGAYRRIEDQQANTLVLGINIPLNIFDRNQGGILEARHRREKADAEQSAIRLQLQSRLADIYTRLSNAHQQATTLKQNILPGARKAFDAVQEGYRYGKFGLIDVLDSQRTLFESRSSYLEALGNYHKAVLDIERIIGAPLSSHGSIRIKQEGKPKS</sequence>
<protein>
    <submittedName>
        <fullName evidence="3">TolC family protein</fullName>
    </submittedName>
</protein>
<evidence type="ECO:0000256" key="2">
    <source>
        <dbReference type="SAM" id="SignalP"/>
    </source>
</evidence>
<dbReference type="PANTHER" id="PTHR30203">
    <property type="entry name" value="OUTER MEMBRANE CATION EFFLUX PROTEIN"/>
    <property type="match status" value="1"/>
</dbReference>
<dbReference type="GO" id="GO:0015562">
    <property type="term" value="F:efflux transmembrane transporter activity"/>
    <property type="evidence" value="ECO:0007669"/>
    <property type="project" value="InterPro"/>
</dbReference>
<dbReference type="Proteomes" id="UP000594688">
    <property type="component" value="Chromosome"/>
</dbReference>
<comment type="similarity">
    <text evidence="1">Belongs to the outer membrane factor (OMF) (TC 1.B.17) family.</text>
</comment>
<dbReference type="PANTHER" id="PTHR30203:SF24">
    <property type="entry name" value="BLR4935 PROTEIN"/>
    <property type="match status" value="1"/>
</dbReference>
<keyword evidence="2" id="KW-0732">Signal</keyword>
<dbReference type="Gene3D" id="1.20.1600.10">
    <property type="entry name" value="Outer membrane efflux proteins (OEP)"/>
    <property type="match status" value="1"/>
</dbReference>
<name>A0A7T0FZ46_9BACT</name>
<evidence type="ECO:0000313" key="3">
    <source>
        <dbReference type="EMBL" id="QPJ61175.1"/>
    </source>
</evidence>
<feature type="signal peptide" evidence="2">
    <location>
        <begin position="1"/>
        <end position="24"/>
    </location>
</feature>
<proteinExistence type="inferred from homology"/>
<evidence type="ECO:0000313" key="4">
    <source>
        <dbReference type="Proteomes" id="UP000594688"/>
    </source>
</evidence>
<gene>
    <name evidence="3" type="ORF">G3M70_04435</name>
</gene>
<dbReference type="EMBL" id="CP048685">
    <property type="protein sequence ID" value="QPJ61175.1"/>
    <property type="molecule type" value="Genomic_DNA"/>
</dbReference>
<evidence type="ECO:0000256" key="1">
    <source>
        <dbReference type="ARBA" id="ARBA00007613"/>
    </source>
</evidence>
<organism evidence="3 4">
    <name type="scientific">Candidatus Nitronauta litoralis</name>
    <dbReference type="NCBI Taxonomy" id="2705533"/>
    <lineage>
        <taxon>Bacteria</taxon>
        <taxon>Pseudomonadati</taxon>
        <taxon>Nitrospinota/Tectimicrobiota group</taxon>
        <taxon>Nitrospinota</taxon>
        <taxon>Nitrospinia</taxon>
        <taxon>Nitrospinales</taxon>
        <taxon>Nitrospinaceae</taxon>
        <taxon>Candidatus Nitronauta</taxon>
    </lineage>
</organism>
<dbReference type="InterPro" id="IPR003423">
    <property type="entry name" value="OMP_efflux"/>
</dbReference>
<reference evidence="3 4" key="1">
    <citation type="submission" date="2020-02" db="EMBL/GenBank/DDBJ databases">
        <title>Genomic and physiological characterization of two novel Nitrospinaceae genera.</title>
        <authorList>
            <person name="Mueller A.J."/>
            <person name="Jung M.-Y."/>
            <person name="Strachan C.R."/>
            <person name="Herbold C.W."/>
            <person name="Kirkegaard R.H."/>
            <person name="Daims H."/>
        </authorList>
    </citation>
    <scope>NUCLEOTIDE SEQUENCE [LARGE SCALE GENOMIC DNA]</scope>
    <source>
        <strain evidence="3">EB</strain>
    </source>
</reference>
<feature type="chain" id="PRO_5032395261" evidence="2">
    <location>
        <begin position="25"/>
        <end position="441"/>
    </location>
</feature>